<organism evidence="2 3">
    <name type="scientific">Paractinoplanes globisporus</name>
    <dbReference type="NCBI Taxonomy" id="113565"/>
    <lineage>
        <taxon>Bacteria</taxon>
        <taxon>Bacillati</taxon>
        <taxon>Actinomycetota</taxon>
        <taxon>Actinomycetes</taxon>
        <taxon>Micromonosporales</taxon>
        <taxon>Micromonosporaceae</taxon>
        <taxon>Paractinoplanes</taxon>
    </lineage>
</organism>
<evidence type="ECO:0000313" key="3">
    <source>
        <dbReference type="Proteomes" id="UP001602245"/>
    </source>
</evidence>
<accession>A0ABW6WTQ2</accession>
<sequence length="62" mass="7081">MVELRFFTELHPPAESVVVRVSWDGWDNDHPGVFTDGDRCRPSSPRTHGCSLLGRPQRQYKG</sequence>
<keyword evidence="3" id="KW-1185">Reference proteome</keyword>
<protein>
    <submittedName>
        <fullName evidence="2">Uncharacterized protein</fullName>
    </submittedName>
</protein>
<name>A0ABW6WTQ2_9ACTN</name>
<reference evidence="2 3" key="1">
    <citation type="submission" date="2024-10" db="EMBL/GenBank/DDBJ databases">
        <title>The Natural Products Discovery Center: Release of the First 8490 Sequenced Strains for Exploring Actinobacteria Biosynthetic Diversity.</title>
        <authorList>
            <person name="Kalkreuter E."/>
            <person name="Kautsar S.A."/>
            <person name="Yang D."/>
            <person name="Bader C.D."/>
            <person name="Teijaro C.N."/>
            <person name="Fluegel L."/>
            <person name="Davis C.M."/>
            <person name="Simpson J.R."/>
            <person name="Lauterbach L."/>
            <person name="Steele A.D."/>
            <person name="Gui C."/>
            <person name="Meng S."/>
            <person name="Li G."/>
            <person name="Viehrig K."/>
            <person name="Ye F."/>
            <person name="Su P."/>
            <person name="Kiefer A.F."/>
            <person name="Nichols A."/>
            <person name="Cepeda A.J."/>
            <person name="Yan W."/>
            <person name="Fan B."/>
            <person name="Jiang Y."/>
            <person name="Adhikari A."/>
            <person name="Zheng C.-J."/>
            <person name="Schuster L."/>
            <person name="Cowan T.M."/>
            <person name="Smanski M.J."/>
            <person name="Chevrette M.G."/>
            <person name="De Carvalho L.P.S."/>
            <person name="Shen B."/>
        </authorList>
    </citation>
    <scope>NUCLEOTIDE SEQUENCE [LARGE SCALE GENOMIC DNA]</scope>
    <source>
        <strain evidence="2 3">NPDC000087</strain>
    </source>
</reference>
<dbReference type="RefSeq" id="WP_020514506.1">
    <property type="nucleotide sequence ID" value="NZ_JBIAZU010000008.1"/>
</dbReference>
<proteinExistence type="predicted"/>
<comment type="caution">
    <text evidence="2">The sequence shown here is derived from an EMBL/GenBank/DDBJ whole genome shotgun (WGS) entry which is preliminary data.</text>
</comment>
<dbReference type="Proteomes" id="UP001602245">
    <property type="component" value="Unassembled WGS sequence"/>
</dbReference>
<gene>
    <name evidence="2" type="ORF">ACFY35_45210</name>
</gene>
<evidence type="ECO:0000313" key="2">
    <source>
        <dbReference type="EMBL" id="MFF5296683.1"/>
    </source>
</evidence>
<dbReference type="EMBL" id="JBIAZU010000008">
    <property type="protein sequence ID" value="MFF5296683.1"/>
    <property type="molecule type" value="Genomic_DNA"/>
</dbReference>
<feature type="region of interest" description="Disordered" evidence="1">
    <location>
        <begin position="36"/>
        <end position="62"/>
    </location>
</feature>
<evidence type="ECO:0000256" key="1">
    <source>
        <dbReference type="SAM" id="MobiDB-lite"/>
    </source>
</evidence>